<dbReference type="PRINTS" id="PR00598">
    <property type="entry name" value="HTHMARR"/>
</dbReference>
<proteinExistence type="predicted"/>
<evidence type="ECO:0000256" key="1">
    <source>
        <dbReference type="ARBA" id="ARBA00023015"/>
    </source>
</evidence>
<evidence type="ECO:0000259" key="4">
    <source>
        <dbReference type="PROSITE" id="PS50995"/>
    </source>
</evidence>
<dbReference type="PANTHER" id="PTHR42756">
    <property type="entry name" value="TRANSCRIPTIONAL REGULATOR, MARR"/>
    <property type="match status" value="1"/>
</dbReference>
<dbReference type="PROSITE" id="PS50995">
    <property type="entry name" value="HTH_MARR_2"/>
    <property type="match status" value="1"/>
</dbReference>
<protein>
    <submittedName>
        <fullName evidence="5">MarR family transcriptional regulator</fullName>
    </submittedName>
</protein>
<dbReference type="OrthoDB" id="5419426at2"/>
<dbReference type="Pfam" id="PF12802">
    <property type="entry name" value="MarR_2"/>
    <property type="match status" value="1"/>
</dbReference>
<dbReference type="InterPro" id="IPR036390">
    <property type="entry name" value="WH_DNA-bd_sf"/>
</dbReference>
<dbReference type="Gene3D" id="1.10.10.10">
    <property type="entry name" value="Winged helix-like DNA-binding domain superfamily/Winged helix DNA-binding domain"/>
    <property type="match status" value="1"/>
</dbReference>
<dbReference type="SMART" id="SM00347">
    <property type="entry name" value="HTH_MARR"/>
    <property type="match status" value="1"/>
</dbReference>
<dbReference type="EMBL" id="CP023483">
    <property type="protein sequence ID" value="ATF24967.1"/>
    <property type="molecule type" value="Genomic_DNA"/>
</dbReference>
<keyword evidence="3" id="KW-0804">Transcription</keyword>
<dbReference type="AlphaFoldDB" id="A0A291BUR8"/>
<feature type="domain" description="HTH marR-type" evidence="4">
    <location>
        <begin position="1"/>
        <end position="134"/>
    </location>
</feature>
<dbReference type="KEGG" id="bths:CNY62_00470"/>
<evidence type="ECO:0000313" key="5">
    <source>
        <dbReference type="EMBL" id="ATF24967.1"/>
    </source>
</evidence>
<dbReference type="GO" id="GO:0003700">
    <property type="term" value="F:DNA-binding transcription factor activity"/>
    <property type="evidence" value="ECO:0007669"/>
    <property type="project" value="InterPro"/>
</dbReference>
<accession>A0A291BUR8</accession>
<organism evidence="5 6">
    <name type="scientific">Brochothrix thermosphacta</name>
    <name type="common">Microbacterium thermosphactum</name>
    <dbReference type="NCBI Taxonomy" id="2756"/>
    <lineage>
        <taxon>Bacteria</taxon>
        <taxon>Bacillati</taxon>
        <taxon>Bacillota</taxon>
        <taxon>Bacilli</taxon>
        <taxon>Bacillales</taxon>
        <taxon>Listeriaceae</taxon>
        <taxon>Brochothrix</taxon>
    </lineage>
</organism>
<dbReference type="InterPro" id="IPR000835">
    <property type="entry name" value="HTH_MarR-typ"/>
</dbReference>
<dbReference type="SUPFAM" id="SSF46785">
    <property type="entry name" value="Winged helix' DNA-binding domain"/>
    <property type="match status" value="1"/>
</dbReference>
<dbReference type="InterPro" id="IPR036388">
    <property type="entry name" value="WH-like_DNA-bd_sf"/>
</dbReference>
<keyword evidence="2" id="KW-0238">DNA-binding</keyword>
<reference evidence="5 6" key="1">
    <citation type="submission" date="2017-09" db="EMBL/GenBank/DDBJ databases">
        <title>Complete Genome Sequences of Two Strains of the Meat Spoilage Bacterium Brochothrix thermosphacta Isolated from Ground Chicken.</title>
        <authorList>
            <person name="Paoli G.C."/>
            <person name="Wijey C."/>
            <person name="Chen C.-Y."/>
            <person name="Nguyen L."/>
            <person name="Yan X."/>
            <person name="Irwin P.L."/>
        </authorList>
    </citation>
    <scope>NUCLEOTIDE SEQUENCE [LARGE SCALE GENOMIC DNA]</scope>
    <source>
        <strain evidence="5 6">BI</strain>
    </source>
</reference>
<dbReference type="RefSeq" id="WP_096699160.1">
    <property type="nucleotide sequence ID" value="NZ_CP023483.1"/>
</dbReference>
<dbReference type="STRING" id="2756.BFR44_02860"/>
<dbReference type="GO" id="GO:0003677">
    <property type="term" value="F:DNA binding"/>
    <property type="evidence" value="ECO:0007669"/>
    <property type="project" value="UniProtKB-KW"/>
</dbReference>
<evidence type="ECO:0000313" key="6">
    <source>
        <dbReference type="Proteomes" id="UP000243591"/>
    </source>
</evidence>
<evidence type="ECO:0000256" key="2">
    <source>
        <dbReference type="ARBA" id="ARBA00023125"/>
    </source>
</evidence>
<name>A0A291BUR8_BROTH</name>
<dbReference type="Proteomes" id="UP000243591">
    <property type="component" value="Chromosome"/>
</dbReference>
<gene>
    <name evidence="5" type="ORF">CNY62_00470</name>
</gene>
<keyword evidence="6" id="KW-1185">Reference proteome</keyword>
<keyword evidence="1" id="KW-0805">Transcription regulation</keyword>
<sequence length="147" mass="16785">MTINEIRMFNRYYTSILGVFDQQTFGLPYSMIDLRILGTIGRHDGITANTLIKTLNIKKSYLSRIVSKLEKDGYIIKQKNQHDSRSFNLYLTKDGTHLNDFIEKKSDEQIATLLASLDETDLKKLTTAMATIKNILGPIVPDNLEED</sequence>
<evidence type="ECO:0000256" key="3">
    <source>
        <dbReference type="ARBA" id="ARBA00023163"/>
    </source>
</evidence>
<dbReference type="PANTHER" id="PTHR42756:SF1">
    <property type="entry name" value="TRANSCRIPTIONAL REPRESSOR OF EMRAB OPERON"/>
    <property type="match status" value="1"/>
</dbReference>